<evidence type="ECO:0000313" key="3">
    <source>
        <dbReference type="EMBL" id="OGX86762.1"/>
    </source>
</evidence>
<dbReference type="EMBL" id="MDZB01000094">
    <property type="protein sequence ID" value="OGX86762.1"/>
    <property type="molecule type" value="Genomic_DNA"/>
</dbReference>
<feature type="chain" id="PRO_5009578995" evidence="2">
    <location>
        <begin position="21"/>
        <end position="242"/>
    </location>
</feature>
<dbReference type="Proteomes" id="UP000176294">
    <property type="component" value="Unassembled WGS sequence"/>
</dbReference>
<reference evidence="3 4" key="1">
    <citation type="submission" date="2016-08" db="EMBL/GenBank/DDBJ databases">
        <title>Hymenobacter coccineus sp. nov., Hymenobacter lapidarius sp. nov. and Hymenobacter glacialis sp. nov., isolated from Antarctic soil.</title>
        <authorList>
            <person name="Sedlacek I."/>
            <person name="Kralova S."/>
            <person name="Kyrova K."/>
            <person name="Maslanova I."/>
            <person name="Stankova E."/>
            <person name="Vrbovska V."/>
            <person name="Nemec M."/>
            <person name="Bartak M."/>
            <person name="Svec P."/>
            <person name="Busse H.-J."/>
            <person name="Pantucek R."/>
        </authorList>
    </citation>
    <scope>NUCLEOTIDE SEQUENCE [LARGE SCALE GENOMIC DNA]</scope>
    <source>
        <strain evidence="3 4">CCM 8643</strain>
    </source>
</reference>
<sequence>MFLNPDLMRIRPILSTAALAFLLAACETKNPNGMPDQPPGQSSVQALPATAPKPDSAAARTENAVMPADTSVAGAWLLLEGALRGHDAEVLNQLIDPEFGLWILEQTGAIPLVTRVAKVGAFRRATQNLPLFSLDKQLMTCPQLRVMHHLPEADCGLQTKQNAGFAQSGCFAGPATAFRRLDLWPSATVKGGTAAQGKAAQGRTVRTVLQTRTGFRFHFAKSAGAGGRWRLIFIDLREPCMA</sequence>
<protein>
    <submittedName>
        <fullName evidence="3">Uncharacterized protein</fullName>
    </submittedName>
</protein>
<name>A0A1G1T797_9BACT</name>
<keyword evidence="4" id="KW-1185">Reference proteome</keyword>
<evidence type="ECO:0000256" key="1">
    <source>
        <dbReference type="SAM" id="MobiDB-lite"/>
    </source>
</evidence>
<accession>A0A1G1T797</accession>
<organism evidence="3 4">
    <name type="scientific">Hymenobacter lapidarius</name>
    <dbReference type="NCBI Taxonomy" id="1908237"/>
    <lineage>
        <taxon>Bacteria</taxon>
        <taxon>Pseudomonadati</taxon>
        <taxon>Bacteroidota</taxon>
        <taxon>Cytophagia</taxon>
        <taxon>Cytophagales</taxon>
        <taxon>Hymenobacteraceae</taxon>
        <taxon>Hymenobacter</taxon>
    </lineage>
</organism>
<keyword evidence="2" id="KW-0732">Signal</keyword>
<dbReference type="STRING" id="1908237.BEN47_12305"/>
<feature type="signal peptide" evidence="2">
    <location>
        <begin position="1"/>
        <end position="20"/>
    </location>
</feature>
<evidence type="ECO:0000256" key="2">
    <source>
        <dbReference type="SAM" id="SignalP"/>
    </source>
</evidence>
<comment type="caution">
    <text evidence="3">The sequence shown here is derived from an EMBL/GenBank/DDBJ whole genome shotgun (WGS) entry which is preliminary data.</text>
</comment>
<proteinExistence type="predicted"/>
<dbReference type="AlphaFoldDB" id="A0A1G1T797"/>
<evidence type="ECO:0000313" key="4">
    <source>
        <dbReference type="Proteomes" id="UP000176294"/>
    </source>
</evidence>
<feature type="region of interest" description="Disordered" evidence="1">
    <location>
        <begin position="31"/>
        <end position="55"/>
    </location>
</feature>
<gene>
    <name evidence="3" type="ORF">BEN47_12305</name>
</gene>